<dbReference type="EMBL" id="MCGG01000025">
    <property type="protein sequence ID" value="OEJ67116.1"/>
    <property type="molecule type" value="Genomic_DNA"/>
</dbReference>
<dbReference type="OrthoDB" id="7366326at2"/>
<keyword evidence="1" id="KW-0812">Transmembrane</keyword>
<keyword evidence="1" id="KW-0472">Membrane</keyword>
<name>A0A1E5Q7J1_9PROT</name>
<feature type="transmembrane region" description="Helical" evidence="1">
    <location>
        <begin position="62"/>
        <end position="84"/>
    </location>
</feature>
<dbReference type="AlphaFoldDB" id="A0A1E5Q7J1"/>
<sequence>MARIFISYILPLVLPSVLYFMWIQWVRKQIKANRAKAKAEGHPDGIPGDHTRPEDFDIKMPWFRLIVAGVALTVVGLVLSVFIVPQNSPDSVYHAPYEKDGVIIEGGFTPKSKPESK</sequence>
<dbReference type="STRING" id="28181.BEN30_10070"/>
<keyword evidence="1" id="KW-1133">Transmembrane helix</keyword>
<evidence type="ECO:0000256" key="1">
    <source>
        <dbReference type="SAM" id="Phobius"/>
    </source>
</evidence>
<reference evidence="3" key="1">
    <citation type="submission" date="2016-07" db="EMBL/GenBank/DDBJ databases">
        <authorList>
            <person name="Florea S."/>
            <person name="Webb J.S."/>
            <person name="Jaromczyk J."/>
            <person name="Schardl C.L."/>
        </authorList>
    </citation>
    <scope>NUCLEOTIDE SEQUENCE [LARGE SCALE GENOMIC DNA]</scope>
    <source>
        <strain evidence="3">MV-1</strain>
    </source>
</reference>
<dbReference type="Proteomes" id="UP000095347">
    <property type="component" value="Unassembled WGS sequence"/>
</dbReference>
<evidence type="ECO:0000313" key="3">
    <source>
        <dbReference type="Proteomes" id="UP000095347"/>
    </source>
</evidence>
<gene>
    <name evidence="2" type="ORF">BEN30_10070</name>
</gene>
<proteinExistence type="predicted"/>
<dbReference type="RefSeq" id="WP_069957945.1">
    <property type="nucleotide sequence ID" value="NZ_MCGG01000025.1"/>
</dbReference>
<comment type="caution">
    <text evidence="2">The sequence shown here is derived from an EMBL/GenBank/DDBJ whole genome shotgun (WGS) entry which is preliminary data.</text>
</comment>
<organism evidence="2 3">
    <name type="scientific">Magnetovibrio blakemorei</name>
    <dbReference type="NCBI Taxonomy" id="28181"/>
    <lineage>
        <taxon>Bacteria</taxon>
        <taxon>Pseudomonadati</taxon>
        <taxon>Pseudomonadota</taxon>
        <taxon>Alphaproteobacteria</taxon>
        <taxon>Rhodospirillales</taxon>
        <taxon>Magnetovibrionaceae</taxon>
        <taxon>Magnetovibrio</taxon>
    </lineage>
</organism>
<protein>
    <submittedName>
        <fullName evidence="2">Uncharacterized protein</fullName>
    </submittedName>
</protein>
<accession>A0A1E5Q7J1</accession>
<evidence type="ECO:0000313" key="2">
    <source>
        <dbReference type="EMBL" id="OEJ67116.1"/>
    </source>
</evidence>
<feature type="transmembrane region" description="Helical" evidence="1">
    <location>
        <begin position="6"/>
        <end position="26"/>
    </location>
</feature>
<keyword evidence="3" id="KW-1185">Reference proteome</keyword>